<organism evidence="3 4">
    <name type="scientific">Clostridium sartagoforme</name>
    <dbReference type="NCBI Taxonomy" id="84031"/>
    <lineage>
        <taxon>Bacteria</taxon>
        <taxon>Bacillati</taxon>
        <taxon>Bacillota</taxon>
        <taxon>Clostridia</taxon>
        <taxon>Eubacteriales</taxon>
        <taxon>Clostridiaceae</taxon>
        <taxon>Clostridium</taxon>
    </lineage>
</organism>
<name>A0A4S2DP38_9CLOT</name>
<evidence type="ECO:0000256" key="2">
    <source>
        <dbReference type="SAM" id="Phobius"/>
    </source>
</evidence>
<sequence length="1301" mass="146157">METTINNEELEHKNKNKKEPFNKRKKLVITSILACIFLITGIIVKIFSGSNKVMLLENRRPVGMMKAVVEDDGFVDTPGRVNMAFNVGDFGPQGSNGWLYKKGDPSDPETATKLKFIEKEEKYIDYSIKGIEIKKDFIHTGEDTAPILEWRVAQDGIVNVQATYVKSVNGDKNPSFPDGVTLNVYHEDKVIANKKVDIEVDRENIAEIEIKDVEVKKGESIYFVVDPNKNNAYDGGILYATITDPKLASEDIGVDTTRQDNNANSIDDFGSQGNNGWYYQSGTTPEDARYVSTFKETVYLDNTTPSLEIQKDFIHPGVNRGAILKWVAYHNSNIDVKLNYTKFEQHDGNPSWPDGVKIRVYHNNDLLTEEIVDVFENGDNEYSFKLKDMSIKEGEELYFVVLSNENGAWDGGKLEVNIKDKSAMQNENNTAIPNDHLRTNNASTVKDFGTQGNNGWFYQFGEGDNPFDAENIRKYEKDEKYYNDRGLEIKKDFIQPGDKESAIVKWKVAKDGNVKIIANYTKFIDNDPNPYWADGTNVTLYHNNKAIKSKNFEANRVRDIFEDMSIDKLNVKKGDYITLVVNGKKNNAYDGGSYTVTIKDLDNPLVDTTIKDNNSGKNIASNAKDFGAQGNNGWYYLCGNTPDNLRVIDEYDDSDEKYFSSSAPGLEIKKDFIHPSLENGAALQWIAALDGNIDILGEYVKFKHEDSNVNYPDGTTIKVYINNKIILDKKVTVDNIKDNVIPLLMQNIKVNKGDKVSFIVTANGNTSFDGGRINVNIQPSINNSGDKEENNDAVRKNIASLEKDFGIQDNNGWSFGYGTNSEDFAKVIGYSEDEGKYYQPGLDGLEIKKDFVQPAVDKGAIYRWIVGEDGKIDLKGKYTKFTHADENVNWPDGVKLTVYHNNKVLQENVVSVSTDKENIRNIDVKALDVKKGDKIYFIITANKNNAWDGGRLSVNIYPTLNNDNSSEDNEEENNEIRKNISSLEKDFGIQDNNGWSFGYGTSSKDFAKAIEYIEDEGKYCQPGLDGLEIKKDFVQPAVDMGAIYRWIVGENGKIDLAGNYTKFKHADGNPNWPDGVKLTIYHNNKILKEKAVSVSNENDIVEDIDIKALDVKKGDKIYFIITANENNAWDGGRLSVEIYPTLKNDNSSEENKEDSEVDNEEVRENTANLKNDFGVQGNNGWNFGIGTSCHDFKQDIGYNEADGKYEQPGLGGLEIKNDFVQPAEAKGAIYRWTVGKDGKIDLTGNYTKFKHADGNPNWPDGVKLTIYHNDKILKEKAVSVSNENDIVEDIDIKALDVKKGD</sequence>
<keyword evidence="2" id="KW-1133">Transmembrane helix</keyword>
<keyword evidence="4" id="KW-1185">Reference proteome</keyword>
<evidence type="ECO:0000256" key="1">
    <source>
        <dbReference type="SAM" id="MobiDB-lite"/>
    </source>
</evidence>
<dbReference type="EMBL" id="SRYR01000002">
    <property type="protein sequence ID" value="TGY42844.1"/>
    <property type="molecule type" value="Genomic_DNA"/>
</dbReference>
<feature type="non-terminal residue" evidence="3">
    <location>
        <position position="1301"/>
    </location>
</feature>
<feature type="compositionally biased region" description="Acidic residues" evidence="1">
    <location>
        <begin position="1147"/>
        <end position="1161"/>
    </location>
</feature>
<keyword evidence="2" id="KW-0472">Membrane</keyword>
<keyword evidence="2" id="KW-0812">Transmembrane</keyword>
<comment type="caution">
    <text evidence="3">The sequence shown here is derived from an EMBL/GenBank/DDBJ whole genome shotgun (WGS) entry which is preliminary data.</text>
</comment>
<gene>
    <name evidence="3" type="ORF">E5347_08550</name>
</gene>
<feature type="region of interest" description="Disordered" evidence="1">
    <location>
        <begin position="1144"/>
        <end position="1163"/>
    </location>
</feature>
<dbReference type="Proteomes" id="UP000306888">
    <property type="component" value="Unassembled WGS sequence"/>
</dbReference>
<evidence type="ECO:0000313" key="4">
    <source>
        <dbReference type="Proteomes" id="UP000306888"/>
    </source>
</evidence>
<feature type="transmembrane region" description="Helical" evidence="2">
    <location>
        <begin position="27"/>
        <end position="47"/>
    </location>
</feature>
<dbReference type="OrthoDB" id="1991195at2"/>
<dbReference type="RefSeq" id="WP_136006387.1">
    <property type="nucleotide sequence ID" value="NZ_SRYR01000002.1"/>
</dbReference>
<reference evidence="3 4" key="1">
    <citation type="submission" date="2019-04" db="EMBL/GenBank/DDBJ databases">
        <title>Microbes associate with the intestines of laboratory mice.</title>
        <authorList>
            <person name="Navarre W."/>
            <person name="Wong E."/>
            <person name="Huang K."/>
            <person name="Tropini C."/>
            <person name="Ng K."/>
            <person name="Yu B."/>
        </authorList>
    </citation>
    <scope>NUCLEOTIDE SEQUENCE [LARGE SCALE GENOMIC DNA]</scope>
    <source>
        <strain evidence="3 4">NM50_B9-20</strain>
    </source>
</reference>
<proteinExistence type="predicted"/>
<accession>A0A4S2DP38</accession>
<evidence type="ECO:0000313" key="3">
    <source>
        <dbReference type="EMBL" id="TGY42844.1"/>
    </source>
</evidence>
<protein>
    <submittedName>
        <fullName evidence="3">Uncharacterized protein</fullName>
    </submittedName>
</protein>